<accession>A0AAX6MAP4</accession>
<name>A0AAX6MAP4_9PEZI</name>
<feature type="region of interest" description="Disordered" evidence="1">
    <location>
        <begin position="159"/>
        <end position="192"/>
    </location>
</feature>
<evidence type="ECO:0000313" key="3">
    <source>
        <dbReference type="EMBL" id="KAK6949271.1"/>
    </source>
</evidence>
<feature type="compositionally biased region" description="Polar residues" evidence="1">
    <location>
        <begin position="73"/>
        <end position="82"/>
    </location>
</feature>
<dbReference type="GO" id="GO:0005737">
    <property type="term" value="C:cytoplasm"/>
    <property type="evidence" value="ECO:0007669"/>
    <property type="project" value="TreeGrafter"/>
</dbReference>
<dbReference type="SUPFAM" id="SSF46565">
    <property type="entry name" value="Chaperone J-domain"/>
    <property type="match status" value="1"/>
</dbReference>
<dbReference type="InterPro" id="IPR036869">
    <property type="entry name" value="J_dom_sf"/>
</dbReference>
<dbReference type="Gene3D" id="1.10.287.110">
    <property type="entry name" value="DnaJ domain"/>
    <property type="match status" value="1"/>
</dbReference>
<dbReference type="InterPro" id="IPR001623">
    <property type="entry name" value="DnaJ_domain"/>
</dbReference>
<dbReference type="PANTHER" id="PTHR44029:SF1">
    <property type="entry name" value="DNAJ HOMOLOG SUBFAMILY C MEMBER 21"/>
    <property type="match status" value="1"/>
</dbReference>
<gene>
    <name evidence="3" type="ORF">Daesc_009345</name>
</gene>
<sequence length="317" mass="36599">MPSFPTFDCYATLEVARTATQQDITVAYRRLALVHHPDKNPDNAEAATATFQRIQSAYETLHDPANRARYDSHLSSQATATPSRPEYQARSDSPVWYDIDSDDEEEEERVWTFEDIIRILNLNLGRQYRGPESYSRDNAFRQAAQAERAERERVMEEIRKQKEAEAARKKARQDDKRSREEMRVKQKEAERIAEKSNQEIRWEKLKAVTKDEKMETCLHSAFCSKTQQPKKFKCGACQLKRGIIAFECPYCLLCICQQCVFEFAKKRSRATMQNDPKSEADSNSATQREASTQPNDDSRKQGPNGKSKSGKSHKNRQ</sequence>
<feature type="compositionally biased region" description="Basic residues" evidence="1">
    <location>
        <begin position="308"/>
        <end position="317"/>
    </location>
</feature>
<feature type="domain" description="J" evidence="2">
    <location>
        <begin position="8"/>
        <end position="74"/>
    </location>
</feature>
<dbReference type="InterPro" id="IPR018253">
    <property type="entry name" value="DnaJ_domain_CS"/>
</dbReference>
<dbReference type="Proteomes" id="UP001369815">
    <property type="component" value="Unassembled WGS sequence"/>
</dbReference>
<dbReference type="PANTHER" id="PTHR44029">
    <property type="entry name" value="DNAJ HOMOLOG SUBFAMILY C MEMBER 21"/>
    <property type="match status" value="1"/>
</dbReference>
<proteinExistence type="predicted"/>
<dbReference type="PROSITE" id="PS50076">
    <property type="entry name" value="DNAJ_2"/>
    <property type="match status" value="1"/>
</dbReference>
<dbReference type="CDD" id="cd06257">
    <property type="entry name" value="DnaJ"/>
    <property type="match status" value="1"/>
</dbReference>
<dbReference type="PRINTS" id="PR00625">
    <property type="entry name" value="JDOMAIN"/>
</dbReference>
<dbReference type="InterPro" id="IPR051964">
    <property type="entry name" value="Chaperone_stress_response"/>
</dbReference>
<evidence type="ECO:0000259" key="2">
    <source>
        <dbReference type="PROSITE" id="PS50076"/>
    </source>
</evidence>
<comment type="caution">
    <text evidence="3">The sequence shown here is derived from an EMBL/GenBank/DDBJ whole genome shotgun (WGS) entry which is preliminary data.</text>
</comment>
<evidence type="ECO:0000256" key="1">
    <source>
        <dbReference type="SAM" id="MobiDB-lite"/>
    </source>
</evidence>
<protein>
    <recommendedName>
        <fullName evidence="2">J domain-containing protein</fullName>
    </recommendedName>
</protein>
<dbReference type="AlphaFoldDB" id="A0AAX6MAP4"/>
<evidence type="ECO:0000313" key="4">
    <source>
        <dbReference type="Proteomes" id="UP001369815"/>
    </source>
</evidence>
<dbReference type="Pfam" id="PF00226">
    <property type="entry name" value="DnaJ"/>
    <property type="match status" value="1"/>
</dbReference>
<dbReference type="SMART" id="SM00271">
    <property type="entry name" value="DnaJ"/>
    <property type="match status" value="1"/>
</dbReference>
<reference evidence="3 4" key="1">
    <citation type="journal article" date="2024" name="Front Chem Biol">
        <title>Unveiling the potential of Daldinia eschscholtzii MFLUCC 19-0629 through bioactivity and bioinformatics studies for enhanced sustainable agriculture production.</title>
        <authorList>
            <person name="Brooks S."/>
            <person name="Weaver J.A."/>
            <person name="Klomchit A."/>
            <person name="Alharthi S.A."/>
            <person name="Onlamun T."/>
            <person name="Nurani R."/>
            <person name="Vong T.K."/>
            <person name="Alberti F."/>
            <person name="Greco C."/>
        </authorList>
    </citation>
    <scope>NUCLEOTIDE SEQUENCE [LARGE SCALE GENOMIC DNA]</scope>
    <source>
        <strain evidence="3">MFLUCC 19-0629</strain>
    </source>
</reference>
<organism evidence="3 4">
    <name type="scientific">Daldinia eschscholtzii</name>
    <dbReference type="NCBI Taxonomy" id="292717"/>
    <lineage>
        <taxon>Eukaryota</taxon>
        <taxon>Fungi</taxon>
        <taxon>Dikarya</taxon>
        <taxon>Ascomycota</taxon>
        <taxon>Pezizomycotina</taxon>
        <taxon>Sordariomycetes</taxon>
        <taxon>Xylariomycetidae</taxon>
        <taxon>Xylariales</taxon>
        <taxon>Hypoxylaceae</taxon>
        <taxon>Daldinia</taxon>
    </lineage>
</organism>
<feature type="region of interest" description="Disordered" evidence="1">
    <location>
        <begin position="271"/>
        <end position="317"/>
    </location>
</feature>
<keyword evidence="4" id="KW-1185">Reference proteome</keyword>
<dbReference type="EMBL" id="JBANMG010000009">
    <property type="protein sequence ID" value="KAK6949271.1"/>
    <property type="molecule type" value="Genomic_DNA"/>
</dbReference>
<feature type="region of interest" description="Disordered" evidence="1">
    <location>
        <begin position="70"/>
        <end position="96"/>
    </location>
</feature>
<feature type="compositionally biased region" description="Polar residues" evidence="1">
    <location>
        <begin position="271"/>
        <end position="295"/>
    </location>
</feature>
<dbReference type="PROSITE" id="PS00636">
    <property type="entry name" value="DNAJ_1"/>
    <property type="match status" value="1"/>
</dbReference>